<keyword evidence="3" id="KW-1185">Reference proteome</keyword>
<feature type="region of interest" description="Disordered" evidence="1">
    <location>
        <begin position="1"/>
        <end position="47"/>
    </location>
</feature>
<dbReference type="Proteomes" id="UP000623467">
    <property type="component" value="Unassembled WGS sequence"/>
</dbReference>
<accession>A0A8H6ZC84</accession>
<proteinExistence type="predicted"/>
<dbReference type="OrthoDB" id="2013972at2759"/>
<dbReference type="SUPFAM" id="SSF53335">
    <property type="entry name" value="S-adenosyl-L-methionine-dependent methyltransferases"/>
    <property type="match status" value="1"/>
</dbReference>
<evidence type="ECO:0000256" key="1">
    <source>
        <dbReference type="SAM" id="MobiDB-lite"/>
    </source>
</evidence>
<name>A0A8H6ZC84_9AGAR</name>
<feature type="compositionally biased region" description="Basic and acidic residues" evidence="1">
    <location>
        <begin position="7"/>
        <end position="23"/>
    </location>
</feature>
<dbReference type="PANTHER" id="PTHR43591">
    <property type="entry name" value="METHYLTRANSFERASE"/>
    <property type="match status" value="1"/>
</dbReference>
<dbReference type="EMBL" id="JACAZH010000003">
    <property type="protein sequence ID" value="KAF7373641.1"/>
    <property type="molecule type" value="Genomic_DNA"/>
</dbReference>
<dbReference type="Gene3D" id="3.40.50.150">
    <property type="entry name" value="Vaccinia Virus protein VP39"/>
    <property type="match status" value="1"/>
</dbReference>
<protein>
    <submittedName>
        <fullName evidence="2">Secondary metabolism regulator laeA</fullName>
    </submittedName>
</protein>
<dbReference type="AlphaFoldDB" id="A0A8H6ZC84"/>
<dbReference type="Pfam" id="PF13489">
    <property type="entry name" value="Methyltransf_23"/>
    <property type="match status" value="1"/>
</dbReference>
<evidence type="ECO:0000313" key="2">
    <source>
        <dbReference type="EMBL" id="KAF7373641.1"/>
    </source>
</evidence>
<sequence>MVSAPPDEDHQDPASDEDGHGAEEGSDADSEPEGPFPGAAVEDSDLEELTSDDFPTYFSERNGRLFHSHGGSPYPLPVDTPEQERMKVQHQALFELMGDYYPGSCPVPEVLAYDPERQRFALDLCTGTGLWTMDMARRFPHIAFRALDIVPIATRYPHPNVQFSLHDVNTPTTWAAGHFDFVHARSVSMAVTAYPNLLHEVLRLLRPRGLFLSGEWGRYPAFHPDYAPRSPVTHTPALVAFFAHLHAALALRGLHPVAPPIAPLLAHTGAFDEITSGEYYMPVGPWHPDEPMQRLGRAFRAAYQRYMASVRPMLDESGVAPADELNDLYERVQTELAEVEGLVAVFHTVHARKL</sequence>
<comment type="caution">
    <text evidence="2">The sequence shown here is derived from an EMBL/GenBank/DDBJ whole genome shotgun (WGS) entry which is preliminary data.</text>
</comment>
<reference evidence="2" key="1">
    <citation type="submission" date="2020-05" db="EMBL/GenBank/DDBJ databases">
        <title>Mycena genomes resolve the evolution of fungal bioluminescence.</title>
        <authorList>
            <person name="Tsai I.J."/>
        </authorList>
    </citation>
    <scope>NUCLEOTIDE SEQUENCE</scope>
    <source>
        <strain evidence="2">160909Yilan</strain>
    </source>
</reference>
<dbReference type="PANTHER" id="PTHR43591:SF50">
    <property type="entry name" value="METHYLTRANSFERASE DOMAIN-CONTAINING PROTEIN-RELATED"/>
    <property type="match status" value="1"/>
</dbReference>
<evidence type="ECO:0000313" key="3">
    <source>
        <dbReference type="Proteomes" id="UP000623467"/>
    </source>
</evidence>
<organism evidence="2 3">
    <name type="scientific">Mycena sanguinolenta</name>
    <dbReference type="NCBI Taxonomy" id="230812"/>
    <lineage>
        <taxon>Eukaryota</taxon>
        <taxon>Fungi</taxon>
        <taxon>Dikarya</taxon>
        <taxon>Basidiomycota</taxon>
        <taxon>Agaricomycotina</taxon>
        <taxon>Agaricomycetes</taxon>
        <taxon>Agaricomycetidae</taxon>
        <taxon>Agaricales</taxon>
        <taxon>Marasmiineae</taxon>
        <taxon>Mycenaceae</taxon>
        <taxon>Mycena</taxon>
    </lineage>
</organism>
<gene>
    <name evidence="2" type="ORF">MSAN_00574700</name>
</gene>
<dbReference type="CDD" id="cd02440">
    <property type="entry name" value="AdoMet_MTases"/>
    <property type="match status" value="1"/>
</dbReference>
<dbReference type="InterPro" id="IPR029063">
    <property type="entry name" value="SAM-dependent_MTases_sf"/>
</dbReference>